<protein>
    <submittedName>
        <fullName evidence="1">Uncharacterized protein</fullName>
    </submittedName>
</protein>
<evidence type="ECO:0000313" key="2">
    <source>
        <dbReference type="Proteomes" id="UP000315295"/>
    </source>
</evidence>
<evidence type="ECO:0000313" key="1">
    <source>
        <dbReference type="EMBL" id="TQE03021.1"/>
    </source>
</evidence>
<gene>
    <name evidence="1" type="ORF">C1H46_011385</name>
</gene>
<proteinExistence type="predicted"/>
<reference evidence="1 2" key="1">
    <citation type="journal article" date="2019" name="G3 (Bethesda)">
        <title>Sequencing of a Wild Apple (Malus baccata) Genome Unravels the Differences Between Cultivated and Wild Apple Species Regarding Disease Resistance and Cold Tolerance.</title>
        <authorList>
            <person name="Chen X."/>
        </authorList>
    </citation>
    <scope>NUCLEOTIDE SEQUENCE [LARGE SCALE GENOMIC DNA]</scope>
    <source>
        <strain evidence="2">cv. Shandingzi</strain>
        <tissue evidence="1">Leaves</tissue>
    </source>
</reference>
<dbReference type="AlphaFoldDB" id="A0A540MW55"/>
<dbReference type="Proteomes" id="UP000315295">
    <property type="component" value="Unassembled WGS sequence"/>
</dbReference>
<comment type="caution">
    <text evidence="1">The sequence shown here is derived from an EMBL/GenBank/DDBJ whole genome shotgun (WGS) entry which is preliminary data.</text>
</comment>
<dbReference type="EMBL" id="VIEB01000162">
    <property type="protein sequence ID" value="TQE03021.1"/>
    <property type="molecule type" value="Genomic_DNA"/>
</dbReference>
<keyword evidence="2" id="KW-1185">Reference proteome</keyword>
<sequence length="110" mass="12691">MWDGWQNHVLHQNNRSSPVSIASDVVSGYVDWYHKVSHPYVHNPAHSTSSFDPQYTSHTSYYQDRVQRILNITRRIVDMGKEVALRDFPDDVYNAVESIQNLLEGRSSDG</sequence>
<accession>A0A540MW55</accession>
<name>A0A540MW55_MALBA</name>
<organism evidence="1 2">
    <name type="scientific">Malus baccata</name>
    <name type="common">Siberian crab apple</name>
    <name type="synonym">Pyrus baccata</name>
    <dbReference type="NCBI Taxonomy" id="106549"/>
    <lineage>
        <taxon>Eukaryota</taxon>
        <taxon>Viridiplantae</taxon>
        <taxon>Streptophyta</taxon>
        <taxon>Embryophyta</taxon>
        <taxon>Tracheophyta</taxon>
        <taxon>Spermatophyta</taxon>
        <taxon>Magnoliopsida</taxon>
        <taxon>eudicotyledons</taxon>
        <taxon>Gunneridae</taxon>
        <taxon>Pentapetalae</taxon>
        <taxon>rosids</taxon>
        <taxon>fabids</taxon>
        <taxon>Rosales</taxon>
        <taxon>Rosaceae</taxon>
        <taxon>Amygdaloideae</taxon>
        <taxon>Maleae</taxon>
        <taxon>Malus</taxon>
    </lineage>
</organism>